<feature type="compositionally biased region" description="Basic and acidic residues" evidence="1">
    <location>
        <begin position="23"/>
        <end position="35"/>
    </location>
</feature>
<name>A0A7S2FVW5_9STRA</name>
<evidence type="ECO:0000313" key="2">
    <source>
        <dbReference type="EMBL" id="CAD9416077.1"/>
    </source>
</evidence>
<protein>
    <submittedName>
        <fullName evidence="2">Uncharacterized protein</fullName>
    </submittedName>
</protein>
<dbReference type="EMBL" id="HBGS01024291">
    <property type="protein sequence ID" value="CAD9416077.1"/>
    <property type="molecule type" value="Transcribed_RNA"/>
</dbReference>
<gene>
    <name evidence="2" type="ORF">DSPE1174_LOCUS12334</name>
</gene>
<dbReference type="Pfam" id="PF08576">
    <property type="entry name" value="DUF1764"/>
    <property type="match status" value="1"/>
</dbReference>
<dbReference type="PANTHER" id="PTHR34066">
    <property type="entry name" value="GROWTH FACTOR 2"/>
    <property type="match status" value="1"/>
</dbReference>
<feature type="compositionally biased region" description="Polar residues" evidence="1">
    <location>
        <begin position="39"/>
        <end position="48"/>
    </location>
</feature>
<feature type="compositionally biased region" description="Basic and acidic residues" evidence="1">
    <location>
        <begin position="53"/>
        <end position="100"/>
    </location>
</feature>
<sequence length="151" mass="16952">MTKAKRPSPATKESTSRKKICSKKSDHSKNLDQTKKTQSKVVQGTSGNAAEEPPSRDNDSAMIDDLFRDLANKKTQKKKETAKNEAERQLQRVDQPDVRQRMSSAGTGRPDEPKVHRYTAEGLPIYKFFHLGMQQDDGGTSNCPFDCQCCF</sequence>
<dbReference type="PANTHER" id="PTHR34066:SF1">
    <property type="entry name" value="DUF1764 FAMILY PROTEIN"/>
    <property type="match status" value="1"/>
</dbReference>
<dbReference type="AlphaFoldDB" id="A0A7S2FVW5"/>
<organism evidence="2">
    <name type="scientific">Octactis speculum</name>
    <dbReference type="NCBI Taxonomy" id="3111310"/>
    <lineage>
        <taxon>Eukaryota</taxon>
        <taxon>Sar</taxon>
        <taxon>Stramenopiles</taxon>
        <taxon>Ochrophyta</taxon>
        <taxon>Dictyochophyceae</taxon>
        <taxon>Dictyochales</taxon>
        <taxon>Dictyochaceae</taxon>
        <taxon>Octactis</taxon>
    </lineage>
</organism>
<evidence type="ECO:0000256" key="1">
    <source>
        <dbReference type="SAM" id="MobiDB-lite"/>
    </source>
</evidence>
<dbReference type="InterPro" id="IPR013885">
    <property type="entry name" value="DUF1764_euk"/>
</dbReference>
<proteinExistence type="predicted"/>
<feature type="region of interest" description="Disordered" evidence="1">
    <location>
        <begin position="1"/>
        <end position="115"/>
    </location>
</feature>
<reference evidence="2" key="1">
    <citation type="submission" date="2021-01" db="EMBL/GenBank/DDBJ databases">
        <authorList>
            <person name="Corre E."/>
            <person name="Pelletier E."/>
            <person name="Niang G."/>
            <person name="Scheremetjew M."/>
            <person name="Finn R."/>
            <person name="Kale V."/>
            <person name="Holt S."/>
            <person name="Cochrane G."/>
            <person name="Meng A."/>
            <person name="Brown T."/>
            <person name="Cohen L."/>
        </authorList>
    </citation>
    <scope>NUCLEOTIDE SEQUENCE</scope>
    <source>
        <strain evidence="2">CCMP1381</strain>
    </source>
</reference>
<accession>A0A7S2FVW5</accession>